<evidence type="ECO:0000313" key="10">
    <source>
        <dbReference type="EMBL" id="SFR98607.1"/>
    </source>
</evidence>
<keyword evidence="3" id="KW-1003">Cell membrane</keyword>
<keyword evidence="11" id="KW-1185">Reference proteome</keyword>
<feature type="transmembrane region" description="Helical" evidence="8">
    <location>
        <begin position="12"/>
        <end position="32"/>
    </location>
</feature>
<evidence type="ECO:0000256" key="7">
    <source>
        <dbReference type="ARBA" id="ARBA00023136"/>
    </source>
</evidence>
<feature type="transmembrane region" description="Helical" evidence="8">
    <location>
        <begin position="69"/>
        <end position="102"/>
    </location>
</feature>
<evidence type="ECO:0000256" key="3">
    <source>
        <dbReference type="ARBA" id="ARBA00022475"/>
    </source>
</evidence>
<dbReference type="PROSITE" id="PS50928">
    <property type="entry name" value="ABC_TM1"/>
    <property type="match status" value="1"/>
</dbReference>
<feature type="transmembrane region" description="Helical" evidence="8">
    <location>
        <begin position="224"/>
        <end position="248"/>
    </location>
</feature>
<feature type="transmembrane region" description="Helical" evidence="8">
    <location>
        <begin position="268"/>
        <end position="294"/>
    </location>
</feature>
<accession>A0A1I6L5C3</accession>
<evidence type="ECO:0000313" key="11">
    <source>
        <dbReference type="Proteomes" id="UP000198926"/>
    </source>
</evidence>
<dbReference type="InterPro" id="IPR000515">
    <property type="entry name" value="MetI-like"/>
</dbReference>
<evidence type="ECO:0000256" key="5">
    <source>
        <dbReference type="ARBA" id="ARBA00022692"/>
    </source>
</evidence>
<dbReference type="Proteomes" id="UP000198926">
    <property type="component" value="Unassembled WGS sequence"/>
</dbReference>
<feature type="domain" description="ABC transmembrane type-1" evidence="9">
    <location>
        <begin position="189"/>
        <end position="389"/>
    </location>
</feature>
<organism evidence="10 11">
    <name type="scientific">Yoonia litorea</name>
    <dbReference type="NCBI Taxonomy" id="1123755"/>
    <lineage>
        <taxon>Bacteria</taxon>
        <taxon>Pseudomonadati</taxon>
        <taxon>Pseudomonadota</taxon>
        <taxon>Alphaproteobacteria</taxon>
        <taxon>Rhodobacterales</taxon>
        <taxon>Paracoccaceae</taxon>
        <taxon>Yoonia</taxon>
    </lineage>
</organism>
<dbReference type="SUPFAM" id="SSF161098">
    <property type="entry name" value="MetI-like"/>
    <property type="match status" value="1"/>
</dbReference>
<dbReference type="InterPro" id="IPR035906">
    <property type="entry name" value="MetI-like_sf"/>
</dbReference>
<keyword evidence="5 8" id="KW-0812">Transmembrane</keyword>
<comment type="subcellular location">
    <subcellularLocation>
        <location evidence="1">Cell inner membrane</location>
        <topology evidence="1">Multi-pass membrane protein</topology>
    </subcellularLocation>
    <subcellularLocation>
        <location evidence="8">Cell membrane</location>
        <topology evidence="8">Multi-pass membrane protein</topology>
    </subcellularLocation>
</comment>
<protein>
    <submittedName>
        <fullName evidence="10">Putative spermidine/putrescine transport system permease protein</fullName>
    </submittedName>
</protein>
<feature type="transmembrane region" description="Helical" evidence="8">
    <location>
        <begin position="320"/>
        <end position="346"/>
    </location>
</feature>
<comment type="similarity">
    <text evidence="8">Belongs to the binding-protein-dependent transport system permease family.</text>
</comment>
<feature type="transmembrane region" description="Helical" evidence="8">
    <location>
        <begin position="193"/>
        <end position="212"/>
    </location>
</feature>
<gene>
    <name evidence="10" type="ORF">SAMN05444714_0202</name>
</gene>
<evidence type="ECO:0000256" key="8">
    <source>
        <dbReference type="RuleBase" id="RU363032"/>
    </source>
</evidence>
<keyword evidence="4" id="KW-0997">Cell inner membrane</keyword>
<dbReference type="AlphaFoldDB" id="A0A1I6L5C3"/>
<name>A0A1I6L5C3_9RHOB</name>
<dbReference type="PANTHER" id="PTHR43357:SF4">
    <property type="entry name" value="INNER MEMBRANE ABC TRANSPORTER PERMEASE PROTEIN YDCV"/>
    <property type="match status" value="1"/>
</dbReference>
<dbReference type="GO" id="GO:0055085">
    <property type="term" value="P:transmembrane transport"/>
    <property type="evidence" value="ECO:0007669"/>
    <property type="project" value="InterPro"/>
</dbReference>
<evidence type="ECO:0000259" key="9">
    <source>
        <dbReference type="PROSITE" id="PS50928"/>
    </source>
</evidence>
<dbReference type="Gene3D" id="1.10.3720.10">
    <property type="entry name" value="MetI-like"/>
    <property type="match status" value="1"/>
</dbReference>
<dbReference type="CDD" id="cd06261">
    <property type="entry name" value="TM_PBP2"/>
    <property type="match status" value="1"/>
</dbReference>
<dbReference type="GO" id="GO:0005886">
    <property type="term" value="C:plasma membrane"/>
    <property type="evidence" value="ECO:0007669"/>
    <property type="project" value="UniProtKB-SubCell"/>
</dbReference>
<proteinExistence type="inferred from homology"/>
<keyword evidence="7 8" id="KW-0472">Membrane</keyword>
<sequence length="404" mass="43788">MAYVGPIVRPNLMSFTAPCTAGLAAVFGFVVGNAFGSPFVGVIIGAVFGFALAYVLHQFSVPRTAGRWATIGLLAVVGLLLTNLGGAIAGALIGAVLSWFVYWLDTGDYRKNVPIYYTARETLWYNTFLFICGLVFFFLIAPLLPVMWLSFNAEDFFTFTPEMLSFDPAGYSLKHYEDFLGTDEWMVPLKNSLIIAPIATLISVSLGTLAAIGLSQSHVPGRQWIMAIMISPMIVPLIISATGMFFFYAPLGNWLEANLGLNQSFVGYVKVILAHAVLGVPFVIITVTATLVGFDNSLTRAAANMGANPVTTFFRVQMPLILPGVISGGLFAFITSFDEVVVVLFVGSAQQQTLPWQMFTGLREQISPTILAAATILVTISILLLTTVELLRRRSERLRGLSPG</sequence>
<keyword evidence="6 8" id="KW-1133">Transmembrane helix</keyword>
<reference evidence="10 11" key="1">
    <citation type="submission" date="2016-10" db="EMBL/GenBank/DDBJ databases">
        <authorList>
            <person name="de Groot N.N."/>
        </authorList>
    </citation>
    <scope>NUCLEOTIDE SEQUENCE [LARGE SCALE GENOMIC DNA]</scope>
    <source>
        <strain evidence="10 11">DSM 29433</strain>
    </source>
</reference>
<keyword evidence="2 8" id="KW-0813">Transport</keyword>
<feature type="transmembrane region" description="Helical" evidence="8">
    <location>
        <begin position="366"/>
        <end position="391"/>
    </location>
</feature>
<dbReference type="EMBL" id="FOZM01000001">
    <property type="protein sequence ID" value="SFR98607.1"/>
    <property type="molecule type" value="Genomic_DNA"/>
</dbReference>
<dbReference type="PANTHER" id="PTHR43357">
    <property type="entry name" value="INNER MEMBRANE ABC TRANSPORTER PERMEASE PROTEIN YDCV"/>
    <property type="match status" value="1"/>
</dbReference>
<dbReference type="STRING" id="1123755.SAMN05444714_0202"/>
<feature type="transmembrane region" description="Helical" evidence="8">
    <location>
        <begin position="39"/>
        <end position="57"/>
    </location>
</feature>
<evidence type="ECO:0000256" key="1">
    <source>
        <dbReference type="ARBA" id="ARBA00004429"/>
    </source>
</evidence>
<feature type="transmembrane region" description="Helical" evidence="8">
    <location>
        <begin position="123"/>
        <end position="151"/>
    </location>
</feature>
<evidence type="ECO:0000256" key="4">
    <source>
        <dbReference type="ARBA" id="ARBA00022519"/>
    </source>
</evidence>
<dbReference type="Pfam" id="PF00528">
    <property type="entry name" value="BPD_transp_1"/>
    <property type="match status" value="1"/>
</dbReference>
<evidence type="ECO:0000256" key="6">
    <source>
        <dbReference type="ARBA" id="ARBA00022989"/>
    </source>
</evidence>
<evidence type="ECO:0000256" key="2">
    <source>
        <dbReference type="ARBA" id="ARBA00022448"/>
    </source>
</evidence>